<name>A0AAU2HEA7_9ACTN</name>
<dbReference type="RefSeq" id="WP_331723695.1">
    <property type="nucleotide sequence ID" value="NZ_CP108254.1"/>
</dbReference>
<keyword evidence="2" id="KW-0614">Plasmid</keyword>
<gene>
    <name evidence="2" type="ORF">OHV25_40640</name>
</gene>
<keyword evidence="1" id="KW-0732">Signal</keyword>
<feature type="signal peptide" evidence="1">
    <location>
        <begin position="1"/>
        <end position="30"/>
    </location>
</feature>
<evidence type="ECO:0000256" key="1">
    <source>
        <dbReference type="SAM" id="SignalP"/>
    </source>
</evidence>
<accession>A0AAU2HEA7</accession>
<evidence type="ECO:0008006" key="3">
    <source>
        <dbReference type="Google" id="ProtNLM"/>
    </source>
</evidence>
<geneLocation type="plasmid" evidence="2">
    <name>unnamed1</name>
</geneLocation>
<sequence>MLRFKSITVAAVGVGLSAAGLLAGAGTAAAGTSGQQVSVSTRWSDQIRICGRNQADQEACTGWIASPNDWTALPGWWWKGELTIQGYQQENGEYRVGYCDVPPSQSEDWTKCNLFGTL</sequence>
<organism evidence="2">
    <name type="scientific">Streptomyces sp. NBC_00060</name>
    <dbReference type="NCBI Taxonomy" id="2975636"/>
    <lineage>
        <taxon>Bacteria</taxon>
        <taxon>Bacillati</taxon>
        <taxon>Actinomycetota</taxon>
        <taxon>Actinomycetes</taxon>
        <taxon>Kitasatosporales</taxon>
        <taxon>Streptomycetaceae</taxon>
        <taxon>Streptomyces</taxon>
    </lineage>
</organism>
<dbReference type="EMBL" id="CP108254">
    <property type="protein sequence ID" value="WTU45906.1"/>
    <property type="molecule type" value="Genomic_DNA"/>
</dbReference>
<feature type="chain" id="PRO_5043334254" description="Secreted protein" evidence="1">
    <location>
        <begin position="31"/>
        <end position="118"/>
    </location>
</feature>
<dbReference type="AlphaFoldDB" id="A0AAU2HEA7"/>
<reference evidence="2" key="1">
    <citation type="submission" date="2022-10" db="EMBL/GenBank/DDBJ databases">
        <title>The complete genomes of actinobacterial strains from the NBC collection.</title>
        <authorList>
            <person name="Joergensen T.S."/>
            <person name="Alvarez Arevalo M."/>
            <person name="Sterndorff E.B."/>
            <person name="Faurdal D."/>
            <person name="Vuksanovic O."/>
            <person name="Mourched A.-S."/>
            <person name="Charusanti P."/>
            <person name="Shaw S."/>
            <person name="Blin K."/>
            <person name="Weber T."/>
        </authorList>
    </citation>
    <scope>NUCLEOTIDE SEQUENCE</scope>
    <source>
        <strain evidence="2">NBC_00060</strain>
        <plasmid evidence="2">unnamed1</plasmid>
    </source>
</reference>
<proteinExistence type="predicted"/>
<protein>
    <recommendedName>
        <fullName evidence="3">Secreted protein</fullName>
    </recommendedName>
</protein>
<evidence type="ECO:0000313" key="2">
    <source>
        <dbReference type="EMBL" id="WTU45906.1"/>
    </source>
</evidence>